<proteinExistence type="predicted"/>
<sequence length="277" mass="30310">MNHPGTVLALVSLLDSAINGPGSTSEALEALSMSRSHETSAHNKPAWAATLQGAWDLHGGFVIVHAGPRRLSRTKICPTGNLPIPFAAQKSFLNYRDFNITNRRCISCSMNRASPVTLRQLFGHVVASHFQFCPLETKTALERSNSSWPAASSCSNLTLVLEGSFPRACGLYRMDVIPLKPDLKPFETAWSAIRRSLAPGVYNLPRCMREEPTDCDKPATMYFGVHDPYTNCIGPVLFVAYKLMDKSSSELAASIGRAKNRACKNLINLSLPTIMLS</sequence>
<comment type="caution">
    <text evidence="1">The sequence shown here is derived from an EMBL/GenBank/DDBJ whole genome shotgun (WGS) entry which is preliminary data.</text>
</comment>
<dbReference type="Proteomes" id="UP001367508">
    <property type="component" value="Unassembled WGS sequence"/>
</dbReference>
<reference evidence="1 2" key="1">
    <citation type="submission" date="2024-01" db="EMBL/GenBank/DDBJ databases">
        <title>The genomes of 5 underutilized Papilionoideae crops provide insights into root nodulation and disease resistanc.</title>
        <authorList>
            <person name="Jiang F."/>
        </authorList>
    </citation>
    <scope>NUCLEOTIDE SEQUENCE [LARGE SCALE GENOMIC DNA]</scope>
    <source>
        <strain evidence="1">LVBAO_FW01</strain>
        <tissue evidence="1">Leaves</tissue>
    </source>
</reference>
<dbReference type="EMBL" id="JAYMYQ010000001">
    <property type="protein sequence ID" value="KAK7361111.1"/>
    <property type="molecule type" value="Genomic_DNA"/>
</dbReference>
<organism evidence="1 2">
    <name type="scientific">Canavalia gladiata</name>
    <name type="common">Sword bean</name>
    <name type="synonym">Dolichos gladiatus</name>
    <dbReference type="NCBI Taxonomy" id="3824"/>
    <lineage>
        <taxon>Eukaryota</taxon>
        <taxon>Viridiplantae</taxon>
        <taxon>Streptophyta</taxon>
        <taxon>Embryophyta</taxon>
        <taxon>Tracheophyta</taxon>
        <taxon>Spermatophyta</taxon>
        <taxon>Magnoliopsida</taxon>
        <taxon>eudicotyledons</taxon>
        <taxon>Gunneridae</taxon>
        <taxon>Pentapetalae</taxon>
        <taxon>rosids</taxon>
        <taxon>fabids</taxon>
        <taxon>Fabales</taxon>
        <taxon>Fabaceae</taxon>
        <taxon>Papilionoideae</taxon>
        <taxon>50 kb inversion clade</taxon>
        <taxon>NPAAA clade</taxon>
        <taxon>indigoferoid/millettioid clade</taxon>
        <taxon>Phaseoleae</taxon>
        <taxon>Canavalia</taxon>
    </lineage>
</organism>
<name>A0AAN9MUZ6_CANGL</name>
<keyword evidence="2" id="KW-1185">Reference proteome</keyword>
<evidence type="ECO:0000313" key="1">
    <source>
        <dbReference type="EMBL" id="KAK7361111.1"/>
    </source>
</evidence>
<protein>
    <submittedName>
        <fullName evidence="1">Uncharacterized protein</fullName>
    </submittedName>
</protein>
<dbReference type="AlphaFoldDB" id="A0AAN9MUZ6"/>
<gene>
    <name evidence="1" type="ORF">VNO77_03149</name>
</gene>
<accession>A0AAN9MUZ6</accession>
<evidence type="ECO:0000313" key="2">
    <source>
        <dbReference type="Proteomes" id="UP001367508"/>
    </source>
</evidence>